<accession>A0A3P7NJV6</accession>
<dbReference type="PANTHER" id="PTHR21074">
    <property type="entry name" value="IQ AND UBIQUITIN-LIKE DOMAIN-CONTAINING PROTEIN"/>
    <property type="match status" value="1"/>
</dbReference>
<name>A0A3P7NJV6_DIBLA</name>
<dbReference type="InterPro" id="IPR037695">
    <property type="entry name" value="IQUB"/>
</dbReference>
<evidence type="ECO:0008006" key="3">
    <source>
        <dbReference type="Google" id="ProtNLM"/>
    </source>
</evidence>
<evidence type="ECO:0000313" key="1">
    <source>
        <dbReference type="EMBL" id="VDN09669.1"/>
    </source>
</evidence>
<dbReference type="EMBL" id="UYRU01047544">
    <property type="protein sequence ID" value="VDN09669.1"/>
    <property type="molecule type" value="Genomic_DNA"/>
</dbReference>
<dbReference type="GO" id="GO:0060271">
    <property type="term" value="P:cilium assembly"/>
    <property type="evidence" value="ECO:0007669"/>
    <property type="project" value="TreeGrafter"/>
</dbReference>
<dbReference type="Proteomes" id="UP000281553">
    <property type="component" value="Unassembled WGS sequence"/>
</dbReference>
<keyword evidence="2" id="KW-1185">Reference proteome</keyword>
<dbReference type="OrthoDB" id="10265862at2759"/>
<sequence>MLITKLPKNVPFEELKRLIAIECDDNFKNIKLLHNGKILTNTMTPATTFKDTDDVNDLKCHIKDPSKTTKIKLGSRKLMLTEKERVDVYVYKTEREYEDGEPDLLSVFLTSKSGVEVNRVVEINWMSKDRNKPFLGGYKSKLDERVFHNASAQTLPKPIRKPAVPMFSREVQTYQMKHATQETLHDSSTAMTKVGFYYSNATDKLILPLRYETADDYEQRILRQVTCSVYAFWFLFFHLEFLL</sequence>
<dbReference type="GO" id="GO:0001669">
    <property type="term" value="C:acrosomal vesicle"/>
    <property type="evidence" value="ECO:0007669"/>
    <property type="project" value="TreeGrafter"/>
</dbReference>
<proteinExistence type="predicted"/>
<evidence type="ECO:0000313" key="2">
    <source>
        <dbReference type="Proteomes" id="UP000281553"/>
    </source>
</evidence>
<dbReference type="PANTHER" id="PTHR21074:SF0">
    <property type="entry name" value="IQ AND UBIQUITIN-LIKE DOMAIN-CONTAINING PROTEIN"/>
    <property type="match status" value="1"/>
</dbReference>
<dbReference type="GO" id="GO:0031514">
    <property type="term" value="C:motile cilium"/>
    <property type="evidence" value="ECO:0007669"/>
    <property type="project" value="TreeGrafter"/>
</dbReference>
<dbReference type="AlphaFoldDB" id="A0A3P7NJV6"/>
<protein>
    <recommendedName>
        <fullName evidence="3">Ubiquitin-like domain-containing protein</fullName>
    </recommendedName>
</protein>
<organism evidence="1 2">
    <name type="scientific">Dibothriocephalus latus</name>
    <name type="common">Fish tapeworm</name>
    <name type="synonym">Diphyllobothrium latum</name>
    <dbReference type="NCBI Taxonomy" id="60516"/>
    <lineage>
        <taxon>Eukaryota</taxon>
        <taxon>Metazoa</taxon>
        <taxon>Spiralia</taxon>
        <taxon>Lophotrochozoa</taxon>
        <taxon>Platyhelminthes</taxon>
        <taxon>Cestoda</taxon>
        <taxon>Eucestoda</taxon>
        <taxon>Diphyllobothriidea</taxon>
        <taxon>Diphyllobothriidae</taxon>
        <taxon>Dibothriocephalus</taxon>
    </lineage>
</organism>
<reference evidence="1 2" key="1">
    <citation type="submission" date="2018-11" db="EMBL/GenBank/DDBJ databases">
        <authorList>
            <consortium name="Pathogen Informatics"/>
        </authorList>
    </citation>
    <scope>NUCLEOTIDE SEQUENCE [LARGE SCALE GENOMIC DNA]</scope>
</reference>
<gene>
    <name evidence="1" type="ORF">DILT_LOCUS5500</name>
</gene>
<dbReference type="GO" id="GO:0030317">
    <property type="term" value="P:flagellated sperm motility"/>
    <property type="evidence" value="ECO:0007669"/>
    <property type="project" value="TreeGrafter"/>
</dbReference>